<gene>
    <name evidence="1" type="ORF">F1C12_14010</name>
</gene>
<proteinExistence type="predicted"/>
<dbReference type="RefSeq" id="WP_185275564.1">
    <property type="nucleotide sequence ID" value="NZ_CP043641.1"/>
</dbReference>
<dbReference type="Pfam" id="PF06821">
    <property type="entry name" value="Ser_hydrolase"/>
    <property type="match status" value="1"/>
</dbReference>
<dbReference type="InterPro" id="IPR029058">
    <property type="entry name" value="AB_hydrolase_fold"/>
</dbReference>
<accession>A0A7G6YCA6</accession>
<sequence length="191" mass="20311">MRAFLILHGWGNFRPAGHWQYELASALRDRGERVVYPQLPDADAPDLEAWRAAAGAALDDARADDARVTVIAHSLGAMLWLGARPDDTGAGRSVDRVLLVAPPSPSYLRENPEVAAFAALEPTRPAAETRIVASDADPCNPEGSRAVYADPLGLPLTTIPGGGHLTPASGYGTWPSVLDWCLEPTATIAPR</sequence>
<organism evidence="1 2">
    <name type="scientific">Leifsonia shinshuensis</name>
    <dbReference type="NCBI Taxonomy" id="150026"/>
    <lineage>
        <taxon>Bacteria</taxon>
        <taxon>Bacillati</taxon>
        <taxon>Actinomycetota</taxon>
        <taxon>Actinomycetes</taxon>
        <taxon>Micrococcales</taxon>
        <taxon>Microbacteriaceae</taxon>
        <taxon>Leifsonia</taxon>
    </lineage>
</organism>
<dbReference type="KEGG" id="lse:F1C12_14010"/>
<dbReference type="EMBL" id="CP043641">
    <property type="protein sequence ID" value="QNE36121.1"/>
    <property type="molecule type" value="Genomic_DNA"/>
</dbReference>
<dbReference type="GO" id="GO:0016787">
    <property type="term" value="F:hydrolase activity"/>
    <property type="evidence" value="ECO:0007669"/>
    <property type="project" value="UniProtKB-KW"/>
</dbReference>
<protein>
    <submittedName>
        <fullName evidence="1">Hydrolase</fullName>
    </submittedName>
</protein>
<dbReference type="SUPFAM" id="SSF53474">
    <property type="entry name" value="alpha/beta-Hydrolases"/>
    <property type="match status" value="1"/>
</dbReference>
<evidence type="ECO:0000313" key="1">
    <source>
        <dbReference type="EMBL" id="QNE36121.1"/>
    </source>
</evidence>
<dbReference type="AlphaFoldDB" id="A0A7G6YCA6"/>
<name>A0A7G6YCA6_9MICO</name>
<reference evidence="2" key="1">
    <citation type="submission" date="2019-09" db="EMBL/GenBank/DDBJ databases">
        <title>Antimicrobial potential of Antarctic Bacteria.</title>
        <authorList>
            <person name="Benaud N."/>
            <person name="Edwards R.J."/>
            <person name="Ferrari B.C."/>
        </authorList>
    </citation>
    <scope>NUCLEOTIDE SEQUENCE [LARGE SCALE GENOMIC DNA]</scope>
    <source>
        <strain evidence="2">INR9</strain>
    </source>
</reference>
<dbReference type="InterPro" id="IPR010662">
    <property type="entry name" value="RBBP9/YdeN"/>
</dbReference>
<keyword evidence="1" id="KW-0378">Hydrolase</keyword>
<dbReference type="Proteomes" id="UP000515511">
    <property type="component" value="Chromosome"/>
</dbReference>
<dbReference type="Gene3D" id="3.40.50.1820">
    <property type="entry name" value="alpha/beta hydrolase"/>
    <property type="match status" value="1"/>
</dbReference>
<evidence type="ECO:0000313" key="2">
    <source>
        <dbReference type="Proteomes" id="UP000515511"/>
    </source>
</evidence>